<keyword evidence="3" id="KW-1185">Reference proteome</keyword>
<dbReference type="NCBIfam" id="TIGR02046">
    <property type="entry name" value="sdhC_b558_fam"/>
    <property type="match status" value="1"/>
</dbReference>
<proteinExistence type="predicted"/>
<dbReference type="GO" id="GO:0016020">
    <property type="term" value="C:membrane"/>
    <property type="evidence" value="ECO:0007669"/>
    <property type="project" value="InterPro"/>
</dbReference>
<accession>A0A3S9MV90</accession>
<protein>
    <submittedName>
        <fullName evidence="2">Succinate dehydrogenase cytochrome b subunit</fullName>
    </submittedName>
</protein>
<dbReference type="InterPro" id="IPR034804">
    <property type="entry name" value="SQR/QFR_C/D"/>
</dbReference>
<dbReference type="RefSeq" id="WP_126445167.1">
    <property type="nucleotide sequence ID" value="NZ_CP034549.1"/>
</dbReference>
<dbReference type="Gene3D" id="1.20.1300.10">
    <property type="entry name" value="Fumarate reductase/succinate dehydrogenase, transmembrane subunit"/>
    <property type="match status" value="1"/>
</dbReference>
<dbReference type="CDD" id="cd03498">
    <property type="entry name" value="SQR_TypeB_2_TM"/>
    <property type="match status" value="1"/>
</dbReference>
<feature type="transmembrane region" description="Helical" evidence="1">
    <location>
        <begin position="101"/>
        <end position="122"/>
    </location>
</feature>
<feature type="transmembrane region" description="Helical" evidence="1">
    <location>
        <begin position="155"/>
        <end position="176"/>
    </location>
</feature>
<dbReference type="AlphaFoldDB" id="A0A3S9MV90"/>
<dbReference type="Proteomes" id="UP000279600">
    <property type="component" value="Chromosome"/>
</dbReference>
<keyword evidence="1" id="KW-0472">Membrane</keyword>
<dbReference type="KEGG" id="noj:EJ995_02155"/>
<feature type="transmembrane region" description="Helical" evidence="1">
    <location>
        <begin position="55"/>
        <end position="80"/>
    </location>
</feature>
<gene>
    <name evidence="2" type="ORF">EJ995_02155</name>
</gene>
<dbReference type="OrthoDB" id="9802842at2"/>
<reference evidence="2 3" key="1">
    <citation type="submission" date="2018-12" db="EMBL/GenBank/DDBJ databases">
        <title>Complete genome of Nonlabens sp. MJ115.</title>
        <authorList>
            <person name="Choi H.S."/>
            <person name="Jung J."/>
        </authorList>
    </citation>
    <scope>NUCLEOTIDE SEQUENCE [LARGE SCALE GENOMIC DNA]</scope>
    <source>
        <strain evidence="2 3">MJ115</strain>
    </source>
</reference>
<name>A0A3S9MV90_9FLAO</name>
<organism evidence="2 3">
    <name type="scientific">Nonlabens ponticola</name>
    <dbReference type="NCBI Taxonomy" id="2496866"/>
    <lineage>
        <taxon>Bacteria</taxon>
        <taxon>Pseudomonadati</taxon>
        <taxon>Bacteroidota</taxon>
        <taxon>Flavobacteriia</taxon>
        <taxon>Flavobacteriales</taxon>
        <taxon>Flavobacteriaceae</taxon>
        <taxon>Nonlabens</taxon>
    </lineage>
</organism>
<sequence>MSALVKSSLARKWVMALSGLFLVVFLTQHFTINITSVIAPDTFNEWSHFMGYNPLVQFVLQPILIGGLIVHFVMGIVLEYQNNKARPIKYKNFNGNANSAWVSRNMIITGLVVLAFLGLHMYDFWAHEMTYKYVAFLEEDSTRYYGETVAKFQPFWRVVIYVISFILLAMHLWHGFNSSFQSMGVKSVKKGDTLRKVTYAWAVLIPAGFIFIAIYHHLNPVTA</sequence>
<evidence type="ECO:0000313" key="3">
    <source>
        <dbReference type="Proteomes" id="UP000279600"/>
    </source>
</evidence>
<keyword evidence="1" id="KW-0812">Transmembrane</keyword>
<evidence type="ECO:0000313" key="2">
    <source>
        <dbReference type="EMBL" id="AZQ43094.1"/>
    </source>
</evidence>
<feature type="transmembrane region" description="Helical" evidence="1">
    <location>
        <begin position="197"/>
        <end position="218"/>
    </location>
</feature>
<keyword evidence="1" id="KW-1133">Transmembrane helix</keyword>
<dbReference type="SUPFAM" id="SSF81343">
    <property type="entry name" value="Fumarate reductase respiratory complex transmembrane subunits"/>
    <property type="match status" value="1"/>
</dbReference>
<dbReference type="InterPro" id="IPR011138">
    <property type="entry name" value="Cytochrome_b-558"/>
</dbReference>
<dbReference type="EMBL" id="CP034549">
    <property type="protein sequence ID" value="AZQ43094.1"/>
    <property type="molecule type" value="Genomic_DNA"/>
</dbReference>
<evidence type="ECO:0000256" key="1">
    <source>
        <dbReference type="SAM" id="Phobius"/>
    </source>
</evidence>